<dbReference type="Gene3D" id="2.40.37.20">
    <property type="entry name" value="D-serine dehydratase-like domain"/>
    <property type="match status" value="1"/>
</dbReference>
<dbReference type="Pfam" id="PF14031">
    <property type="entry name" value="D-ser_dehydrat"/>
    <property type="match status" value="1"/>
</dbReference>
<name>A0ABY7VYA0_9BACT</name>
<accession>A0ABY7VYA0</accession>
<dbReference type="Proteomes" id="UP001214250">
    <property type="component" value="Chromosome 2"/>
</dbReference>
<dbReference type="CDD" id="cd06818">
    <property type="entry name" value="PLPDE_III_cryptic_DSD"/>
    <property type="match status" value="1"/>
</dbReference>
<dbReference type="SMART" id="SM01119">
    <property type="entry name" value="D-ser_dehydrat"/>
    <property type="match status" value="1"/>
</dbReference>
<protein>
    <submittedName>
        <fullName evidence="4">Amino acid deaminase</fullName>
    </submittedName>
</protein>
<dbReference type="InterPro" id="IPR051466">
    <property type="entry name" value="D-amino_acid_metab_enzyme"/>
</dbReference>
<feature type="domain" description="D-serine dehydratase-like" evidence="3">
    <location>
        <begin position="290"/>
        <end position="389"/>
    </location>
</feature>
<dbReference type="InterPro" id="IPR026956">
    <property type="entry name" value="D-ser_dehydrat-like_dom"/>
</dbReference>
<dbReference type="PANTHER" id="PTHR28004:SF8">
    <property type="entry name" value="D-SERINE DEAMINASE"/>
    <property type="match status" value="1"/>
</dbReference>
<comment type="similarity">
    <text evidence="1">Belongs to the DSD1 family.</text>
</comment>
<sequence length="420" mass="47283">MSGSKKQKSRLNLLDEDYQLPLMTINKSSLLNNCQWMQTYADLANVKLAPHGKTTMCPELFKLQVQQGAWGMTLATSYQVTTAYSHGIKKILMANQLVGKQNIASITDILQKDPDFEFYCLVDNRDNIDQLNSASTKLSRPLQVLIEIAPEHGRAGLRTKPDVIKLAQYIHSYAPNLQLAGIECYEGVIHCNNPIPEVDKFLHFVAETSIEIDQLGLFGKDKLILSGGGTVFFDRVSDILGKVKLSLDYDLLIRPGCYLSHDSGIYEQFQKELTDRDPIAKKIDGTLESTIEVLSYIQSIPEPGLAILNIGKRDVSFDSGLPTPHKHFSISNKKLHQLDSNWLLNDLNDQHAFMAFPKEHKIQVGDIISCQVSHPCLTFDKWPQIALIDDDYQVIDFIESHFERNHKSQATSSLLRTLKA</sequence>
<gene>
    <name evidence="4" type="ORF">PQO03_15530</name>
</gene>
<evidence type="ECO:0000256" key="1">
    <source>
        <dbReference type="ARBA" id="ARBA00005323"/>
    </source>
</evidence>
<dbReference type="SUPFAM" id="SSF51419">
    <property type="entry name" value="PLP-binding barrel"/>
    <property type="match status" value="1"/>
</dbReference>
<dbReference type="InterPro" id="IPR029066">
    <property type="entry name" value="PLP-binding_barrel"/>
</dbReference>
<evidence type="ECO:0000313" key="5">
    <source>
        <dbReference type="Proteomes" id="UP001214250"/>
    </source>
</evidence>
<dbReference type="Gene3D" id="3.20.20.10">
    <property type="entry name" value="Alanine racemase"/>
    <property type="match status" value="1"/>
</dbReference>
<evidence type="ECO:0000256" key="2">
    <source>
        <dbReference type="ARBA" id="ARBA00023239"/>
    </source>
</evidence>
<reference evidence="4 5" key="1">
    <citation type="submission" date="2023-02" db="EMBL/GenBank/DDBJ databases">
        <title>Genome sequence of Lentisphaera profundi SAORIC-696.</title>
        <authorList>
            <person name="Kim e."/>
            <person name="Cho J.-C."/>
            <person name="Choi A."/>
            <person name="Kang I."/>
        </authorList>
    </citation>
    <scope>NUCLEOTIDE SEQUENCE [LARGE SCALE GENOMIC DNA]</scope>
    <source>
        <strain evidence="4 5">SAORIC-696</strain>
    </source>
</reference>
<keyword evidence="5" id="KW-1185">Reference proteome</keyword>
<dbReference type="Pfam" id="PF01168">
    <property type="entry name" value="Ala_racemase_N"/>
    <property type="match status" value="1"/>
</dbReference>
<dbReference type="PANTHER" id="PTHR28004">
    <property type="entry name" value="ZGC:162816-RELATED"/>
    <property type="match status" value="1"/>
</dbReference>
<evidence type="ECO:0000313" key="4">
    <source>
        <dbReference type="EMBL" id="WDE99246.1"/>
    </source>
</evidence>
<dbReference type="EMBL" id="CP117812">
    <property type="protein sequence ID" value="WDE99246.1"/>
    <property type="molecule type" value="Genomic_DNA"/>
</dbReference>
<dbReference type="RefSeq" id="WP_274154106.1">
    <property type="nucleotide sequence ID" value="NZ_CP117812.1"/>
</dbReference>
<dbReference type="InterPro" id="IPR001608">
    <property type="entry name" value="Ala_racemase_N"/>
</dbReference>
<evidence type="ECO:0000259" key="3">
    <source>
        <dbReference type="SMART" id="SM01119"/>
    </source>
</evidence>
<organism evidence="4 5">
    <name type="scientific">Lentisphaera profundi</name>
    <dbReference type="NCBI Taxonomy" id="1658616"/>
    <lineage>
        <taxon>Bacteria</taxon>
        <taxon>Pseudomonadati</taxon>
        <taxon>Lentisphaerota</taxon>
        <taxon>Lentisphaeria</taxon>
        <taxon>Lentisphaerales</taxon>
        <taxon>Lentisphaeraceae</taxon>
        <taxon>Lentisphaera</taxon>
    </lineage>
</organism>
<proteinExistence type="inferred from homology"/>
<dbReference type="InterPro" id="IPR042208">
    <property type="entry name" value="D-ser_dehydrat-like_sf"/>
</dbReference>
<keyword evidence="2" id="KW-0456">Lyase</keyword>